<name>A0AAD2FZT1_9STRA</name>
<evidence type="ECO:0000256" key="1">
    <source>
        <dbReference type="SAM" id="MobiDB-lite"/>
    </source>
</evidence>
<sequence>MGVVCWSAYKLTIFIQVVDDDQRGGRRPAITSDPTAFNQSEWKVKSGSTAAIDPKDQPICFVSCGYSDTAAQLDPLSDVHDRYPDFKFFIFTNLKDQEWETPGWEKIITDFTFRRRITHSRYGKFLAWKYDKIRNHCRVVYFMDPVLEPRANETTFVELAEMIEAYEPGFMQFRHPRKRKSLMQEFEGIAMAKKDYAANIEKSINWMKAQPDFNDTTNIFLNQCIGYNPRSKIFQEITTSMWSRYSLELDSWRDQPLWAFMLRRHKVAPKVFPISWWKLFKKKPPNEHGHNNHEYQSEEDVRSHNVF</sequence>
<dbReference type="EMBL" id="CAKOGP040001969">
    <property type="protein sequence ID" value="CAJ1958160.1"/>
    <property type="molecule type" value="Genomic_DNA"/>
</dbReference>
<organism evidence="2 3">
    <name type="scientific">Cylindrotheca closterium</name>
    <dbReference type="NCBI Taxonomy" id="2856"/>
    <lineage>
        <taxon>Eukaryota</taxon>
        <taxon>Sar</taxon>
        <taxon>Stramenopiles</taxon>
        <taxon>Ochrophyta</taxon>
        <taxon>Bacillariophyta</taxon>
        <taxon>Bacillariophyceae</taxon>
        <taxon>Bacillariophycidae</taxon>
        <taxon>Bacillariales</taxon>
        <taxon>Bacillariaceae</taxon>
        <taxon>Cylindrotheca</taxon>
    </lineage>
</organism>
<evidence type="ECO:0000313" key="3">
    <source>
        <dbReference type="Proteomes" id="UP001295423"/>
    </source>
</evidence>
<dbReference type="Proteomes" id="UP001295423">
    <property type="component" value="Unassembled WGS sequence"/>
</dbReference>
<keyword evidence="3" id="KW-1185">Reference proteome</keyword>
<reference evidence="2" key="1">
    <citation type="submission" date="2023-08" db="EMBL/GenBank/DDBJ databases">
        <authorList>
            <person name="Audoor S."/>
            <person name="Bilcke G."/>
        </authorList>
    </citation>
    <scope>NUCLEOTIDE SEQUENCE</scope>
</reference>
<evidence type="ECO:0000313" key="2">
    <source>
        <dbReference type="EMBL" id="CAJ1958160.1"/>
    </source>
</evidence>
<accession>A0AAD2FZT1</accession>
<protein>
    <submittedName>
        <fullName evidence="2">Uncharacterized protein</fullName>
    </submittedName>
</protein>
<gene>
    <name evidence="2" type="ORF">CYCCA115_LOCUS17052</name>
</gene>
<dbReference type="AlphaFoldDB" id="A0AAD2FZT1"/>
<feature type="region of interest" description="Disordered" evidence="1">
    <location>
        <begin position="286"/>
        <end position="307"/>
    </location>
</feature>
<comment type="caution">
    <text evidence="2">The sequence shown here is derived from an EMBL/GenBank/DDBJ whole genome shotgun (WGS) entry which is preliminary data.</text>
</comment>
<proteinExistence type="predicted"/>